<dbReference type="PANTHER" id="PTHR48070:SF6">
    <property type="entry name" value="ESTERASE OVCA2"/>
    <property type="match status" value="1"/>
</dbReference>
<reference evidence="3 4" key="1">
    <citation type="journal article" date="2016" name="Mol. Biol. Evol.">
        <title>Comparative Genomics of Early-Diverging Mushroom-Forming Fungi Provides Insights into the Origins of Lignocellulose Decay Capabilities.</title>
        <authorList>
            <person name="Nagy L.G."/>
            <person name="Riley R."/>
            <person name="Tritt A."/>
            <person name="Adam C."/>
            <person name="Daum C."/>
            <person name="Floudas D."/>
            <person name="Sun H."/>
            <person name="Yadav J.S."/>
            <person name="Pangilinan J."/>
            <person name="Larsson K.H."/>
            <person name="Matsuura K."/>
            <person name="Barry K."/>
            <person name="Labutti K."/>
            <person name="Kuo R."/>
            <person name="Ohm R.A."/>
            <person name="Bhattacharya S.S."/>
            <person name="Shirouzu T."/>
            <person name="Yoshinaga Y."/>
            <person name="Martin F.M."/>
            <person name="Grigoriev I.V."/>
            <person name="Hibbett D.S."/>
        </authorList>
    </citation>
    <scope>NUCLEOTIDE SEQUENCE [LARGE SCALE GENOMIC DNA]</scope>
    <source>
        <strain evidence="3 4">TUFC12733</strain>
    </source>
</reference>
<evidence type="ECO:0000313" key="3">
    <source>
        <dbReference type="EMBL" id="KZO93847.1"/>
    </source>
</evidence>
<protein>
    <recommendedName>
        <fullName evidence="2">Serine hydrolase domain-containing protein</fullName>
    </recommendedName>
</protein>
<feature type="domain" description="Serine hydrolase" evidence="2">
    <location>
        <begin position="42"/>
        <end position="221"/>
    </location>
</feature>
<dbReference type="InterPro" id="IPR005645">
    <property type="entry name" value="FSH-like_dom"/>
</dbReference>
<dbReference type="OrthoDB" id="2094269at2759"/>
<dbReference type="InterPro" id="IPR029058">
    <property type="entry name" value="AB_hydrolase_fold"/>
</dbReference>
<dbReference type="GO" id="GO:0005737">
    <property type="term" value="C:cytoplasm"/>
    <property type="evidence" value="ECO:0007669"/>
    <property type="project" value="TreeGrafter"/>
</dbReference>
<dbReference type="Pfam" id="PF03959">
    <property type="entry name" value="FSH1"/>
    <property type="match status" value="1"/>
</dbReference>
<dbReference type="STRING" id="1330018.A0A167JS29"/>
<dbReference type="Gene3D" id="3.40.50.1820">
    <property type="entry name" value="alpha/beta hydrolase"/>
    <property type="match status" value="1"/>
</dbReference>
<gene>
    <name evidence="3" type="ORF">CALVIDRAFT_566079</name>
</gene>
<dbReference type="PANTHER" id="PTHR48070">
    <property type="entry name" value="ESTERASE OVCA2"/>
    <property type="match status" value="1"/>
</dbReference>
<dbReference type="Proteomes" id="UP000076738">
    <property type="component" value="Unassembled WGS sequence"/>
</dbReference>
<dbReference type="EMBL" id="KV417298">
    <property type="protein sequence ID" value="KZO93847.1"/>
    <property type="molecule type" value="Genomic_DNA"/>
</dbReference>
<evidence type="ECO:0000259" key="2">
    <source>
        <dbReference type="Pfam" id="PF03959"/>
    </source>
</evidence>
<dbReference type="SUPFAM" id="SSF53474">
    <property type="entry name" value="alpha/beta-Hydrolases"/>
    <property type="match status" value="1"/>
</dbReference>
<dbReference type="AlphaFoldDB" id="A0A167JS29"/>
<evidence type="ECO:0000313" key="4">
    <source>
        <dbReference type="Proteomes" id="UP000076738"/>
    </source>
</evidence>
<dbReference type="GO" id="GO:0005634">
    <property type="term" value="C:nucleus"/>
    <property type="evidence" value="ECO:0007669"/>
    <property type="project" value="TreeGrafter"/>
</dbReference>
<sequence>MRVYSEHRYGDYRPLGFSYTSEELLSSSDMFAVNVPRTLNSAVFLDGPVLLHLPDQPQGFSILDEDGFAIPSQTPLFEAEETPRGWCTFNEDKTRYEGAEDAFRVMKSVLERERFDGVIGFSQGAALGAYLCAFLEDPSTHPLFHPRFHPPFKFAILASSFLPADPPLPKLIRTPTLHIIGKNDTHIGAAESGLLVGACEDPRVEFHEGGHFIPAKATWRRFFHEWILAFSPQTIARPEDVSSPAP</sequence>
<accession>A0A167JS29</accession>
<evidence type="ECO:0000256" key="1">
    <source>
        <dbReference type="ARBA" id="ARBA00022801"/>
    </source>
</evidence>
<keyword evidence="4" id="KW-1185">Reference proteome</keyword>
<dbReference type="InterPro" id="IPR050593">
    <property type="entry name" value="LovG"/>
</dbReference>
<name>A0A167JS29_CALVF</name>
<organism evidence="3 4">
    <name type="scientific">Calocera viscosa (strain TUFC12733)</name>
    <dbReference type="NCBI Taxonomy" id="1330018"/>
    <lineage>
        <taxon>Eukaryota</taxon>
        <taxon>Fungi</taxon>
        <taxon>Dikarya</taxon>
        <taxon>Basidiomycota</taxon>
        <taxon>Agaricomycotina</taxon>
        <taxon>Dacrymycetes</taxon>
        <taxon>Dacrymycetales</taxon>
        <taxon>Dacrymycetaceae</taxon>
        <taxon>Calocera</taxon>
    </lineage>
</organism>
<keyword evidence="1" id="KW-0378">Hydrolase</keyword>
<dbReference type="GO" id="GO:0016787">
    <property type="term" value="F:hydrolase activity"/>
    <property type="evidence" value="ECO:0007669"/>
    <property type="project" value="UniProtKB-KW"/>
</dbReference>
<proteinExistence type="predicted"/>